<name>A0A7R8Z1K5_HERIL</name>
<dbReference type="InParanoid" id="A0A7R8Z1K5"/>
<dbReference type="AlphaFoldDB" id="A0A7R8Z1K5"/>
<organism evidence="1 2">
    <name type="scientific">Hermetia illucens</name>
    <name type="common">Black soldier fly</name>
    <dbReference type="NCBI Taxonomy" id="343691"/>
    <lineage>
        <taxon>Eukaryota</taxon>
        <taxon>Metazoa</taxon>
        <taxon>Ecdysozoa</taxon>
        <taxon>Arthropoda</taxon>
        <taxon>Hexapoda</taxon>
        <taxon>Insecta</taxon>
        <taxon>Pterygota</taxon>
        <taxon>Neoptera</taxon>
        <taxon>Endopterygota</taxon>
        <taxon>Diptera</taxon>
        <taxon>Brachycera</taxon>
        <taxon>Stratiomyomorpha</taxon>
        <taxon>Stratiomyidae</taxon>
        <taxon>Hermetiinae</taxon>
        <taxon>Hermetia</taxon>
    </lineage>
</organism>
<dbReference type="EMBL" id="LR899014">
    <property type="protein sequence ID" value="CAD7093649.1"/>
    <property type="molecule type" value="Genomic_DNA"/>
</dbReference>
<protein>
    <submittedName>
        <fullName evidence="1">Uncharacterized protein</fullName>
    </submittedName>
</protein>
<proteinExistence type="predicted"/>
<evidence type="ECO:0000313" key="1">
    <source>
        <dbReference type="EMBL" id="CAD7093649.1"/>
    </source>
</evidence>
<dbReference type="Proteomes" id="UP000594454">
    <property type="component" value="Chromosome 6"/>
</dbReference>
<accession>A0A7R8Z1K5</accession>
<sequence>MYPAPARHPAAALVGPLSGAGVAINQHLSGGSTRAGSLPAALPSGVGSCIGLGRLVRSFILGVMTAA</sequence>
<keyword evidence="2" id="KW-1185">Reference proteome</keyword>
<evidence type="ECO:0000313" key="2">
    <source>
        <dbReference type="Proteomes" id="UP000594454"/>
    </source>
</evidence>
<reference evidence="1 2" key="1">
    <citation type="submission" date="2020-11" db="EMBL/GenBank/DDBJ databases">
        <authorList>
            <person name="Wallbank WR R."/>
            <person name="Pardo Diaz C."/>
            <person name="Kozak K."/>
            <person name="Martin S."/>
            <person name="Jiggins C."/>
            <person name="Moest M."/>
            <person name="Warren A I."/>
            <person name="Generalovic N T."/>
            <person name="Byers J.R.P. K."/>
            <person name="Montejo-Kovacevich G."/>
            <person name="Yen C E."/>
        </authorList>
    </citation>
    <scope>NUCLEOTIDE SEQUENCE [LARGE SCALE GENOMIC DNA]</scope>
</reference>
<gene>
    <name evidence="1" type="ORF">HERILL_LOCUS15923</name>
</gene>